<dbReference type="Pfam" id="PF00156">
    <property type="entry name" value="Pribosyltran"/>
    <property type="match status" value="1"/>
</dbReference>
<accession>A0A919BNP8</accession>
<evidence type="ECO:0000313" key="4">
    <source>
        <dbReference type="Proteomes" id="UP000623842"/>
    </source>
</evidence>
<dbReference type="PANTHER" id="PTHR47505">
    <property type="entry name" value="DNA UTILIZATION PROTEIN YHGH"/>
    <property type="match status" value="1"/>
</dbReference>
<name>A0A919BNP8_9GAMM</name>
<reference evidence="3" key="2">
    <citation type="submission" date="2020-09" db="EMBL/GenBank/DDBJ databases">
        <authorList>
            <person name="Sun Q."/>
            <person name="Kim S."/>
        </authorList>
    </citation>
    <scope>NUCLEOTIDE SEQUENCE</scope>
    <source>
        <strain evidence="3">KCTC 42731</strain>
    </source>
</reference>
<evidence type="ECO:0000256" key="1">
    <source>
        <dbReference type="ARBA" id="ARBA00008007"/>
    </source>
</evidence>
<dbReference type="InterPro" id="IPR029057">
    <property type="entry name" value="PRTase-like"/>
</dbReference>
<dbReference type="EMBL" id="BNCK01000007">
    <property type="protein sequence ID" value="GHF99655.1"/>
    <property type="molecule type" value="Genomic_DNA"/>
</dbReference>
<dbReference type="InterPro" id="IPR051910">
    <property type="entry name" value="ComF/GntX_DNA_util-trans"/>
</dbReference>
<gene>
    <name evidence="3" type="primary">comF</name>
    <name evidence="3" type="ORF">GCM10017161_30180</name>
</gene>
<comment type="similarity">
    <text evidence="1">Belongs to the ComF/GntX family.</text>
</comment>
<keyword evidence="4" id="KW-1185">Reference proteome</keyword>
<protein>
    <submittedName>
        <fullName evidence="3">Competence protein F</fullName>
    </submittedName>
</protein>
<organism evidence="3 4">
    <name type="scientific">Thalassotalea marina</name>
    <dbReference type="NCBI Taxonomy" id="1673741"/>
    <lineage>
        <taxon>Bacteria</taxon>
        <taxon>Pseudomonadati</taxon>
        <taxon>Pseudomonadota</taxon>
        <taxon>Gammaproteobacteria</taxon>
        <taxon>Alteromonadales</taxon>
        <taxon>Colwelliaceae</taxon>
        <taxon>Thalassotalea</taxon>
    </lineage>
</organism>
<dbReference type="CDD" id="cd06223">
    <property type="entry name" value="PRTases_typeI"/>
    <property type="match status" value="1"/>
</dbReference>
<feature type="domain" description="Phosphoribosyltransferase" evidence="2">
    <location>
        <begin position="162"/>
        <end position="199"/>
    </location>
</feature>
<comment type="caution">
    <text evidence="3">The sequence shown here is derived from an EMBL/GenBank/DDBJ whole genome shotgun (WGS) entry which is preliminary data.</text>
</comment>
<dbReference type="Proteomes" id="UP000623842">
    <property type="component" value="Unassembled WGS sequence"/>
</dbReference>
<proteinExistence type="inferred from homology"/>
<evidence type="ECO:0000313" key="3">
    <source>
        <dbReference type="EMBL" id="GHF99655.1"/>
    </source>
</evidence>
<evidence type="ECO:0000259" key="2">
    <source>
        <dbReference type="Pfam" id="PF00156"/>
    </source>
</evidence>
<reference evidence="3" key="1">
    <citation type="journal article" date="2014" name="Int. J. Syst. Evol. Microbiol.">
        <title>Complete genome sequence of Corynebacterium casei LMG S-19264T (=DSM 44701T), isolated from a smear-ripened cheese.</title>
        <authorList>
            <consortium name="US DOE Joint Genome Institute (JGI-PGF)"/>
            <person name="Walter F."/>
            <person name="Albersmeier A."/>
            <person name="Kalinowski J."/>
            <person name="Ruckert C."/>
        </authorList>
    </citation>
    <scope>NUCLEOTIDE SEQUENCE</scope>
    <source>
        <strain evidence="3">KCTC 42731</strain>
    </source>
</reference>
<sequence>MLCRHCLSDLPTLHYPDNFFNLLHWPAIDLLFKKRNFDQLICVAPYVWPFDHWLKQLKYQHKFQLSLGLAEIIALQLKSYFQQNKYQKSALTCVPTDVSRWQQRGFNPAHLIAQHLAKMSQIHYQPNLLRRINTSDSQVGKTGAQRRKDLKNAFEVTDVDCSAKHIVLFDDVITTGSTVNEISRLLKKQGVQHVTVLTLAIALPK</sequence>
<dbReference type="SUPFAM" id="SSF53271">
    <property type="entry name" value="PRTase-like"/>
    <property type="match status" value="1"/>
</dbReference>
<dbReference type="InterPro" id="IPR000836">
    <property type="entry name" value="PRTase_dom"/>
</dbReference>
<dbReference type="AlphaFoldDB" id="A0A919BNP8"/>
<dbReference type="Gene3D" id="3.40.50.2020">
    <property type="match status" value="1"/>
</dbReference>
<dbReference type="PANTHER" id="PTHR47505:SF1">
    <property type="entry name" value="DNA UTILIZATION PROTEIN YHGH"/>
    <property type="match status" value="1"/>
</dbReference>